<gene>
    <name evidence="6" type="ORF">BYL167_LOCUS57327</name>
    <name evidence="1" type="ORF">CJN711_LOCUS32543</name>
    <name evidence="3" type="ORF">MBJ925_LOCUS21755</name>
    <name evidence="7" type="ORF">SMN809_LOCUS65436</name>
    <name evidence="5" type="ORF">UXM345_LOCUS36923</name>
    <name evidence="2" type="ORF">WKI299_LOCUS4212</name>
    <name evidence="4" type="ORF">XDN619_LOCUS27897</name>
</gene>
<organism evidence="1 8">
    <name type="scientific">Rotaria magnacalcarata</name>
    <dbReference type="NCBI Taxonomy" id="392030"/>
    <lineage>
        <taxon>Eukaryota</taxon>
        <taxon>Metazoa</taxon>
        <taxon>Spiralia</taxon>
        <taxon>Gnathifera</taxon>
        <taxon>Rotifera</taxon>
        <taxon>Eurotatoria</taxon>
        <taxon>Bdelloidea</taxon>
        <taxon>Philodinida</taxon>
        <taxon>Philodinidae</taxon>
        <taxon>Rotaria</taxon>
    </lineage>
</organism>
<dbReference type="EMBL" id="CAJNOV010015605">
    <property type="protein sequence ID" value="CAF1576808.1"/>
    <property type="molecule type" value="Genomic_DNA"/>
</dbReference>
<name>A0A815YWT1_9BILA</name>
<dbReference type="Proteomes" id="UP000663855">
    <property type="component" value="Unassembled WGS sequence"/>
</dbReference>
<dbReference type="Proteomes" id="UP000676336">
    <property type="component" value="Unassembled WGS sequence"/>
</dbReference>
<accession>A0A815YWT1</accession>
<dbReference type="Proteomes" id="UP000663842">
    <property type="component" value="Unassembled WGS sequence"/>
</dbReference>
<evidence type="ECO:0000313" key="7">
    <source>
        <dbReference type="EMBL" id="CAF5170286.1"/>
    </source>
</evidence>
<dbReference type="EMBL" id="CAJOBH010224697">
    <property type="protein sequence ID" value="CAF5044615.1"/>
    <property type="molecule type" value="Genomic_DNA"/>
</dbReference>
<dbReference type="EMBL" id="CAJOBF010018512">
    <property type="protein sequence ID" value="CAF4369968.1"/>
    <property type="molecule type" value="Genomic_DNA"/>
</dbReference>
<proteinExistence type="predicted"/>
<evidence type="ECO:0000313" key="8">
    <source>
        <dbReference type="Proteomes" id="UP000663855"/>
    </source>
</evidence>
<comment type="caution">
    <text evidence="1">The sequence shown here is derived from an EMBL/GenBank/DDBJ whole genome shotgun (WGS) entry which is preliminary data.</text>
</comment>
<evidence type="ECO:0000313" key="4">
    <source>
        <dbReference type="EMBL" id="CAF2146766.1"/>
    </source>
</evidence>
<evidence type="ECO:0000313" key="6">
    <source>
        <dbReference type="EMBL" id="CAF5044615.1"/>
    </source>
</evidence>
<evidence type="ECO:0000313" key="5">
    <source>
        <dbReference type="EMBL" id="CAF4369968.1"/>
    </source>
</evidence>
<evidence type="ECO:0000313" key="2">
    <source>
        <dbReference type="EMBL" id="CAF1989805.1"/>
    </source>
</evidence>
<dbReference type="EMBL" id="CAJOBI010310322">
    <property type="protein sequence ID" value="CAF5170286.1"/>
    <property type="molecule type" value="Genomic_DNA"/>
</dbReference>
<reference evidence="1" key="1">
    <citation type="submission" date="2021-02" db="EMBL/GenBank/DDBJ databases">
        <authorList>
            <person name="Nowell W R."/>
        </authorList>
    </citation>
    <scope>NUCLEOTIDE SEQUENCE</scope>
</reference>
<dbReference type="EMBL" id="CAJNRF010000986">
    <property type="protein sequence ID" value="CAF1989805.1"/>
    <property type="molecule type" value="Genomic_DNA"/>
</dbReference>
<dbReference type="AlphaFoldDB" id="A0A815YWT1"/>
<dbReference type="Proteomes" id="UP000663856">
    <property type="component" value="Unassembled WGS sequence"/>
</dbReference>
<evidence type="ECO:0000313" key="3">
    <source>
        <dbReference type="EMBL" id="CAF2098038.1"/>
    </source>
</evidence>
<protein>
    <submittedName>
        <fullName evidence="1">Uncharacterized protein</fullName>
    </submittedName>
</protein>
<dbReference type="Proteomes" id="UP000663887">
    <property type="component" value="Unassembled WGS sequence"/>
</dbReference>
<dbReference type="EMBL" id="CAJNRG010013259">
    <property type="protein sequence ID" value="CAF2146766.1"/>
    <property type="molecule type" value="Genomic_DNA"/>
</dbReference>
<dbReference type="Proteomes" id="UP000663824">
    <property type="component" value="Unassembled WGS sequence"/>
</dbReference>
<dbReference type="EMBL" id="CAJNRE010011044">
    <property type="protein sequence ID" value="CAF2098038.1"/>
    <property type="molecule type" value="Genomic_DNA"/>
</dbReference>
<evidence type="ECO:0000313" key="1">
    <source>
        <dbReference type="EMBL" id="CAF1576808.1"/>
    </source>
</evidence>
<dbReference type="Proteomes" id="UP000681967">
    <property type="component" value="Unassembled WGS sequence"/>
</dbReference>
<sequence>MSDNNNNNNQLLPRIIIKFLPRTNFYSNEHRNIQQRSIGCNTELTCPINPLNNVLFEHTVNEPEEERQLIEKIQYLIHQYLLQASRR</sequence>